<dbReference type="Pfam" id="PF00144">
    <property type="entry name" value="Beta-lactamase"/>
    <property type="match status" value="1"/>
</dbReference>
<dbReference type="AlphaFoldDB" id="A0A1L3ZYZ1"/>
<dbReference type="InterPro" id="IPR050789">
    <property type="entry name" value="Diverse_Enzym_Activities"/>
</dbReference>
<evidence type="ECO:0000313" key="2">
    <source>
        <dbReference type="EMBL" id="API60847.1"/>
    </source>
</evidence>
<dbReference type="EMBL" id="CP018221">
    <property type="protein sequence ID" value="API60847.1"/>
    <property type="molecule type" value="Genomic_DNA"/>
</dbReference>
<dbReference type="STRING" id="1921510.BSL82_17455"/>
<gene>
    <name evidence="2" type="ORF">BSL82_17455</name>
</gene>
<dbReference type="PANTHER" id="PTHR43283:SF3">
    <property type="entry name" value="BETA-LACTAMASE FAMILY PROTEIN (AFU_ORTHOLOGUE AFUA_5G07500)"/>
    <property type="match status" value="1"/>
</dbReference>
<sequence>MIVMSTASEAKLGFDPARLARVEEALRQDVETGFIHGAAMRVSRRGETILDFVDGYADKTADKPLQKDSVFVTMSTGKPFTVVLVLSLVERGLLRLHSPVADIIPEFGKFGKESVNLFHLLTHTSGILGSVPSADPAVLSSIERLTDYACNLPLDCLPGERVNYSMVVAHSVLATMCLRVAGRGRSFAQMLEQDLFHPLGMRDTSLGPREDLMSRLCPVRASQEVPYNLLPGDAVEFLAHGIMLAPGAELPAGGYITTIDDLHRFAEMLRRGGELNGTRILSPAMLRLSTRNYTGSFRNAVWDPILSVRGWQPWPAYIGLGFRLRGEGLSPGPFGMMNSAETFGHFGAGSSGFWIDPASDLSFSLLTTGLIEESHNLERTAKLADLVMSALIG</sequence>
<dbReference type="SUPFAM" id="SSF56601">
    <property type="entry name" value="beta-lactamase/transpeptidase-like"/>
    <property type="match status" value="1"/>
</dbReference>
<protein>
    <recommendedName>
        <fullName evidence="1">Beta-lactamase-related domain-containing protein</fullName>
    </recommendedName>
</protein>
<dbReference type="PANTHER" id="PTHR43283">
    <property type="entry name" value="BETA-LACTAMASE-RELATED"/>
    <property type="match status" value="1"/>
</dbReference>
<organism evidence="2 3">
    <name type="scientific">Tardibacter chloracetimidivorans</name>
    <dbReference type="NCBI Taxonomy" id="1921510"/>
    <lineage>
        <taxon>Bacteria</taxon>
        <taxon>Pseudomonadati</taxon>
        <taxon>Pseudomonadota</taxon>
        <taxon>Alphaproteobacteria</taxon>
        <taxon>Sphingomonadales</taxon>
        <taxon>Sphingomonadaceae</taxon>
        <taxon>Tardibacter</taxon>
    </lineage>
</organism>
<feature type="domain" description="Beta-lactamase-related" evidence="1">
    <location>
        <begin position="23"/>
        <end position="380"/>
    </location>
</feature>
<reference evidence="3" key="1">
    <citation type="submission" date="2016-11" db="EMBL/GenBank/DDBJ databases">
        <title>Complete Genome Sequence of alachlor-degrading Sphingomonas sp. strain JJ-A5.</title>
        <authorList>
            <person name="Lee H."/>
            <person name="Ka J.-O."/>
        </authorList>
    </citation>
    <scope>NUCLEOTIDE SEQUENCE [LARGE SCALE GENOMIC DNA]</scope>
    <source>
        <strain evidence="3">JJ-A5</strain>
    </source>
</reference>
<accession>A0A1L3ZYZ1</accession>
<proteinExistence type="predicted"/>
<dbReference type="InterPro" id="IPR012338">
    <property type="entry name" value="Beta-lactam/transpept-like"/>
</dbReference>
<dbReference type="Proteomes" id="UP000182063">
    <property type="component" value="Chromosome"/>
</dbReference>
<dbReference type="InterPro" id="IPR001466">
    <property type="entry name" value="Beta-lactam-related"/>
</dbReference>
<dbReference type="KEGG" id="sphj:BSL82_17455"/>
<evidence type="ECO:0000259" key="1">
    <source>
        <dbReference type="Pfam" id="PF00144"/>
    </source>
</evidence>
<dbReference type="Gene3D" id="3.40.710.10">
    <property type="entry name" value="DD-peptidase/beta-lactamase superfamily"/>
    <property type="match status" value="1"/>
</dbReference>
<keyword evidence="3" id="KW-1185">Reference proteome</keyword>
<name>A0A1L3ZYZ1_9SPHN</name>
<evidence type="ECO:0000313" key="3">
    <source>
        <dbReference type="Proteomes" id="UP000182063"/>
    </source>
</evidence>